<dbReference type="PRINTS" id="PR00364">
    <property type="entry name" value="DISEASERSIST"/>
</dbReference>
<dbReference type="InterPro" id="IPR010730">
    <property type="entry name" value="HET"/>
</dbReference>
<dbReference type="Pfam" id="PF25000">
    <property type="entry name" value="DUF7779"/>
    <property type="match status" value="1"/>
</dbReference>
<dbReference type="AlphaFoldDB" id="A0A1L7XUC8"/>
<dbReference type="Gene3D" id="3.40.50.300">
    <property type="entry name" value="P-loop containing nucleotide triphosphate hydrolases"/>
    <property type="match status" value="1"/>
</dbReference>
<feature type="domain" description="Heterokaryon incompatibility" evidence="1">
    <location>
        <begin position="26"/>
        <end position="147"/>
    </location>
</feature>
<dbReference type="STRING" id="576137.A0A1L7XUC8"/>
<dbReference type="PANTHER" id="PTHR10622">
    <property type="entry name" value="HET DOMAIN-CONTAINING PROTEIN"/>
    <property type="match status" value="1"/>
</dbReference>
<evidence type="ECO:0000259" key="2">
    <source>
        <dbReference type="Pfam" id="PF25000"/>
    </source>
</evidence>
<protein>
    <recommendedName>
        <fullName evidence="5">HET-domain-containing protein</fullName>
    </recommendedName>
</protein>
<keyword evidence="4" id="KW-1185">Reference proteome</keyword>
<gene>
    <name evidence="3" type="ORF">PAC_18476</name>
</gene>
<dbReference type="InterPro" id="IPR027417">
    <property type="entry name" value="P-loop_NTPase"/>
</dbReference>
<proteinExistence type="predicted"/>
<dbReference type="Pfam" id="PF06985">
    <property type="entry name" value="HET"/>
    <property type="match status" value="1"/>
</dbReference>
<dbReference type="InterPro" id="IPR056681">
    <property type="entry name" value="DUF7779"/>
</dbReference>
<dbReference type="Gene3D" id="1.25.40.10">
    <property type="entry name" value="Tetratricopeptide repeat domain"/>
    <property type="match status" value="1"/>
</dbReference>
<feature type="domain" description="DUF7779" evidence="2">
    <location>
        <begin position="615"/>
        <end position="688"/>
    </location>
</feature>
<evidence type="ECO:0000313" key="3">
    <source>
        <dbReference type="EMBL" id="CZR68577.1"/>
    </source>
</evidence>
<dbReference type="PANTHER" id="PTHR10622:SF11">
    <property type="entry name" value="HET-DOMAIN-CONTAINING PROTEIN"/>
    <property type="match status" value="1"/>
</dbReference>
<evidence type="ECO:0000313" key="4">
    <source>
        <dbReference type="Proteomes" id="UP000184330"/>
    </source>
</evidence>
<organism evidence="3 4">
    <name type="scientific">Phialocephala subalpina</name>
    <dbReference type="NCBI Taxonomy" id="576137"/>
    <lineage>
        <taxon>Eukaryota</taxon>
        <taxon>Fungi</taxon>
        <taxon>Dikarya</taxon>
        <taxon>Ascomycota</taxon>
        <taxon>Pezizomycotina</taxon>
        <taxon>Leotiomycetes</taxon>
        <taxon>Helotiales</taxon>
        <taxon>Mollisiaceae</taxon>
        <taxon>Phialocephala</taxon>
        <taxon>Phialocephala fortinii species complex</taxon>
    </lineage>
</organism>
<dbReference type="SUPFAM" id="SSF52540">
    <property type="entry name" value="P-loop containing nucleoside triphosphate hydrolases"/>
    <property type="match status" value="1"/>
</dbReference>
<evidence type="ECO:0008006" key="5">
    <source>
        <dbReference type="Google" id="ProtNLM"/>
    </source>
</evidence>
<accession>A0A1L7XUC8</accession>
<dbReference type="Proteomes" id="UP000184330">
    <property type="component" value="Unassembled WGS sequence"/>
</dbReference>
<name>A0A1L7XUC8_9HELO</name>
<dbReference type="SUPFAM" id="SSF48452">
    <property type="entry name" value="TPR-like"/>
    <property type="match status" value="1"/>
</dbReference>
<dbReference type="EMBL" id="FJOG01000057">
    <property type="protein sequence ID" value="CZR68577.1"/>
    <property type="molecule type" value="Genomic_DNA"/>
</dbReference>
<reference evidence="3 4" key="1">
    <citation type="submission" date="2016-03" db="EMBL/GenBank/DDBJ databases">
        <authorList>
            <person name="Ploux O."/>
        </authorList>
    </citation>
    <scope>NUCLEOTIDE SEQUENCE [LARGE SCALE GENOMIC DNA]</scope>
    <source>
        <strain evidence="3 4">UAMH 11012</strain>
    </source>
</reference>
<sequence>MRLLEHGHDGQFRLTKDLVGDHIPTYAILSHTWGPDTEEVTFNDLVGGTGKDKVGYDKIRFCSEQARYDGLQYFWVDTCCIDKSNNNELSEAINSMFRWYHYAAQCYVYLSDISITDHEQDSEQCELLWESGFRASRWFTRGWTLQELLAPASVKFFTREGRRLGDKRSLEQQIHEITGIAIPALRGAPLSQFGVDERLKWAERRQTTRKEDWAYCLMGIFGVFMPLIYGEGRENAIRRLRKETDEALIREDASECQGGHVESMQATRSTFTAKRLDALEQKVDGIVAHTPTLPSRGQHKRSIWKDDFNHGFHLDKVPLINCFVGRQEFITDMELCLLSDPELSRRKIYVICGLGGIGKTQLAVEFARRHKTTFSSIFFIDGSSKDALLQSFLRVFRRVTISDIDDAKSYSERDDVTNSTPDGITAKTLEWFSLKGNERWLLIYDNVDLEPTDPGGFTLDAFFPAKDCGFIIVTTRLVSLPVAATVKHLREVDAMQSIELLTRTSTAGNAMKTVTYLGSRPGAQATAKLKLVEDLGGLPLAISQAGKLMKSLGVDVEEYLELYKNSKRKVIDMLLPEAVPNDPERASIRTTWATSVNILKQRMANEHDTGPHRCAYQLLHLFAYFDPLDLDYELLKNARLVNIAPAWVSKVFESKLDFYSTAKILLDLSLIDKTNNSGVYSMHRVVFDWLCTYEAYEIDAGLLNTAAAAIAWACPVVYLPLQWAESQQRLILHANVLGQRLRGRGPLVRPVWYDQSSKADLELAADLWECDTDTIRHAQVYQPIGDIARLLSSGGKPQEALALIEDSIAHTIESRPRQDIAYYILLYEKASILLDLSLAPDANTALLEALDGFQRLQNPFWIVCAQVLQGTQEPKAETSIRWYQDALATARAARLCVFYCPTWLAFGNIDRTLQWRLCDPQRRRVHLESVKEEAERRGYDLRNAQEALLSLASVYLELGVSRAAESLYLKLFEWQVRRYGCDALEVIPRVQGLAWFFFNQGRAESIEYDAECLRLVELHHGPASHDAGRAHYFLGESYEKHGQLAKAREHFESAWGINQVTRVLTTEKAVLSGLVRVCGALEDKEGMEKYQALQHASSWKKKGCGR</sequence>
<evidence type="ECO:0000259" key="1">
    <source>
        <dbReference type="Pfam" id="PF06985"/>
    </source>
</evidence>
<dbReference type="OrthoDB" id="674604at2759"/>
<dbReference type="GO" id="GO:0043531">
    <property type="term" value="F:ADP binding"/>
    <property type="evidence" value="ECO:0007669"/>
    <property type="project" value="InterPro"/>
</dbReference>
<dbReference type="InterPro" id="IPR011990">
    <property type="entry name" value="TPR-like_helical_dom_sf"/>
</dbReference>